<dbReference type="Proteomes" id="UP001620514">
    <property type="component" value="Unassembled WGS sequence"/>
</dbReference>
<evidence type="ECO:0000256" key="1">
    <source>
        <dbReference type="SAM" id="SignalP"/>
    </source>
</evidence>
<protein>
    <submittedName>
        <fullName evidence="2">Uncharacterized protein</fullName>
    </submittedName>
</protein>
<sequence length="326" mass="31402">MRKIIVSLLALIPLVCFGTTPSPVSTLNTAGSTAGQAVVSSGPTSTAVWGNVSAASLAAQAANTVVANVSGSAASPTAFAMPSCSTSSSALQWTSGTGFVCNMSVVASNVSGTVAFANGGTGQVTQAAALTAMLGSSLVPVANGGTNAATAAAARTNLGAAASGANTDITSLNAPALGAATAPTATAGTNTTQVATTTFANAAAAAVTPTATTSYTPTVTASSGTFTTTSATGHYYVIGKLVFFELNVTITTVGTASGLVIASLPSTLNGSGGTVVVAGYESASTGKMLQAFAIAGTATISIRYYDATSAITAGNILTISGCYISN</sequence>
<gene>
    <name evidence="2" type="ORF">ABH943_002889</name>
</gene>
<dbReference type="EMBL" id="JBIYDN010000007">
    <property type="protein sequence ID" value="MFK4442873.1"/>
    <property type="molecule type" value="Genomic_DNA"/>
</dbReference>
<name>A0ABW8MGS3_9BURK</name>
<reference evidence="2 3" key="2">
    <citation type="submission" date="2024-11" db="EMBL/GenBank/DDBJ databases">
        <title>Using genomics to understand microbial adaptation to soil warming.</title>
        <authorList>
            <person name="Deangelis K.M. PhD."/>
        </authorList>
    </citation>
    <scope>NUCLEOTIDE SEQUENCE [LARGE SCALE GENOMIC DNA]</scope>
    <source>
        <strain evidence="2 3">GAS97</strain>
    </source>
</reference>
<comment type="caution">
    <text evidence="2">The sequence shown here is derived from an EMBL/GenBank/DDBJ whole genome shotgun (WGS) entry which is preliminary data.</text>
</comment>
<organism evidence="2 3">
    <name type="scientific">Caballeronia udeis</name>
    <dbReference type="NCBI Taxonomy" id="1232866"/>
    <lineage>
        <taxon>Bacteria</taxon>
        <taxon>Pseudomonadati</taxon>
        <taxon>Pseudomonadota</taxon>
        <taxon>Betaproteobacteria</taxon>
        <taxon>Burkholderiales</taxon>
        <taxon>Burkholderiaceae</taxon>
        <taxon>Caballeronia</taxon>
    </lineage>
</organism>
<accession>A0ABW8MGS3</accession>
<keyword evidence="3" id="KW-1185">Reference proteome</keyword>
<keyword evidence="1" id="KW-0732">Signal</keyword>
<evidence type="ECO:0000313" key="3">
    <source>
        <dbReference type="Proteomes" id="UP001620514"/>
    </source>
</evidence>
<reference evidence="2 3" key="1">
    <citation type="submission" date="2024-10" db="EMBL/GenBank/DDBJ databases">
        <authorList>
            <person name="Deangelis K."/>
            <person name="Huntemann M."/>
            <person name="Clum A."/>
            <person name="Wang J."/>
            <person name="Palaniappan K."/>
            <person name="Ritter S."/>
            <person name="Chen I.-M."/>
            <person name="Stamatis D."/>
            <person name="Reddy T."/>
            <person name="O'Malley R."/>
            <person name="Daum C."/>
            <person name="Ng V."/>
            <person name="Ivanova N."/>
            <person name="Kyrpides N."/>
            <person name="Woyke T."/>
        </authorList>
    </citation>
    <scope>NUCLEOTIDE SEQUENCE [LARGE SCALE GENOMIC DNA]</scope>
    <source>
        <strain evidence="2 3">GAS97</strain>
    </source>
</reference>
<proteinExistence type="predicted"/>
<feature type="chain" id="PRO_5046324210" evidence="1">
    <location>
        <begin position="19"/>
        <end position="326"/>
    </location>
</feature>
<evidence type="ECO:0000313" key="2">
    <source>
        <dbReference type="EMBL" id="MFK4442873.1"/>
    </source>
</evidence>
<feature type="signal peptide" evidence="1">
    <location>
        <begin position="1"/>
        <end position="18"/>
    </location>
</feature>